<evidence type="ECO:0000259" key="3">
    <source>
        <dbReference type="PROSITE" id="PS51196"/>
    </source>
</evidence>
<accession>K1TEE8</accession>
<dbReference type="InterPro" id="IPR011115">
    <property type="entry name" value="SecA_DEAD"/>
</dbReference>
<dbReference type="SUPFAM" id="SSF52540">
    <property type="entry name" value="P-loop containing nucleoside triphosphate hydrolases"/>
    <property type="match status" value="1"/>
</dbReference>
<name>K1TEE8_9ZZZZ</name>
<evidence type="ECO:0000313" key="4">
    <source>
        <dbReference type="EMBL" id="EKC68188.1"/>
    </source>
</evidence>
<dbReference type="GO" id="GO:0017038">
    <property type="term" value="P:protein import"/>
    <property type="evidence" value="ECO:0007669"/>
    <property type="project" value="InterPro"/>
</dbReference>
<keyword evidence="2" id="KW-0811">Translocation</keyword>
<organism evidence="4">
    <name type="scientific">human gut metagenome</name>
    <dbReference type="NCBI Taxonomy" id="408170"/>
    <lineage>
        <taxon>unclassified sequences</taxon>
        <taxon>metagenomes</taxon>
        <taxon>organismal metagenomes</taxon>
    </lineage>
</organism>
<dbReference type="PRINTS" id="PR00906">
    <property type="entry name" value="SECA"/>
</dbReference>
<dbReference type="GO" id="GO:0031522">
    <property type="term" value="C:cell envelope Sec protein transport complex"/>
    <property type="evidence" value="ECO:0007669"/>
    <property type="project" value="TreeGrafter"/>
</dbReference>
<dbReference type="GO" id="GO:0006886">
    <property type="term" value="P:intracellular protein transport"/>
    <property type="evidence" value="ECO:0007669"/>
    <property type="project" value="InterPro"/>
</dbReference>
<comment type="caution">
    <text evidence="4">The sequence shown here is derived from an EMBL/GenBank/DDBJ whole genome shotgun (WGS) entry which is preliminary data.</text>
</comment>
<dbReference type="InterPro" id="IPR014018">
    <property type="entry name" value="SecA_motor_DEAD"/>
</dbReference>
<dbReference type="InterPro" id="IPR000185">
    <property type="entry name" value="SecA"/>
</dbReference>
<evidence type="ECO:0000256" key="1">
    <source>
        <dbReference type="ARBA" id="ARBA00022927"/>
    </source>
</evidence>
<dbReference type="Gene3D" id="3.40.50.300">
    <property type="entry name" value="P-loop containing nucleotide triphosphate hydrolases"/>
    <property type="match status" value="1"/>
</dbReference>
<proteinExistence type="predicted"/>
<dbReference type="GO" id="GO:0005886">
    <property type="term" value="C:plasma membrane"/>
    <property type="evidence" value="ECO:0007669"/>
    <property type="project" value="TreeGrafter"/>
</dbReference>
<dbReference type="EMBL" id="AJWY01005962">
    <property type="protein sequence ID" value="EKC68188.1"/>
    <property type="molecule type" value="Genomic_DNA"/>
</dbReference>
<sequence length="142" mass="15911">MKDTARRFAQNETVEVTANDFDRELAATKDFVKIEGDKAIYATHWLAGGNDVRWDMIHYDVQLFGGVVLHKGKIAEMATGEGKTLVATLPVFLNALAGKGVHMVTVNDYLARRDSEWMGPMYQFHGLTVDCIDRHQPNSDAR</sequence>
<dbReference type="GO" id="GO:0043952">
    <property type="term" value="P:protein transport by the Sec complex"/>
    <property type="evidence" value="ECO:0007669"/>
    <property type="project" value="TreeGrafter"/>
</dbReference>
<dbReference type="PROSITE" id="PS51196">
    <property type="entry name" value="SECA_MOTOR_DEAD"/>
    <property type="match status" value="1"/>
</dbReference>
<dbReference type="GO" id="GO:0006605">
    <property type="term" value="P:protein targeting"/>
    <property type="evidence" value="ECO:0007669"/>
    <property type="project" value="InterPro"/>
</dbReference>
<keyword evidence="1" id="KW-0653">Protein transport</keyword>
<dbReference type="PANTHER" id="PTHR30612">
    <property type="entry name" value="SECA INNER MEMBRANE COMPONENT OF SEC PROTEIN SECRETION SYSTEM"/>
    <property type="match status" value="1"/>
</dbReference>
<feature type="domain" description="SecA family profile" evidence="3">
    <location>
        <begin position="1"/>
        <end position="142"/>
    </location>
</feature>
<evidence type="ECO:0000256" key="2">
    <source>
        <dbReference type="ARBA" id="ARBA00023010"/>
    </source>
</evidence>
<reference evidence="4" key="1">
    <citation type="journal article" date="2013" name="Environ. Microbiol.">
        <title>Microbiota from the distal guts of lean and obese adolescents exhibit partial functional redundancy besides clear differences in community structure.</title>
        <authorList>
            <person name="Ferrer M."/>
            <person name="Ruiz A."/>
            <person name="Lanza F."/>
            <person name="Haange S.B."/>
            <person name="Oberbach A."/>
            <person name="Till H."/>
            <person name="Bargiela R."/>
            <person name="Campoy C."/>
            <person name="Segura M.T."/>
            <person name="Richter M."/>
            <person name="von Bergen M."/>
            <person name="Seifert J."/>
            <person name="Suarez A."/>
        </authorList>
    </citation>
    <scope>NUCLEOTIDE SEQUENCE</scope>
</reference>
<dbReference type="AlphaFoldDB" id="K1TEE8"/>
<gene>
    <name evidence="4" type="ORF">LEA_08919</name>
</gene>
<dbReference type="Pfam" id="PF07517">
    <property type="entry name" value="SecA_DEAD"/>
    <property type="match status" value="1"/>
</dbReference>
<keyword evidence="1" id="KW-0813">Transport</keyword>
<dbReference type="InterPro" id="IPR027417">
    <property type="entry name" value="P-loop_NTPase"/>
</dbReference>
<feature type="non-terminal residue" evidence="4">
    <location>
        <position position="142"/>
    </location>
</feature>
<dbReference type="PANTHER" id="PTHR30612:SF0">
    <property type="entry name" value="CHLOROPLAST PROTEIN-TRANSPORTING ATPASE"/>
    <property type="match status" value="1"/>
</dbReference>
<dbReference type="GO" id="GO:0005524">
    <property type="term" value="F:ATP binding"/>
    <property type="evidence" value="ECO:0007669"/>
    <property type="project" value="InterPro"/>
</dbReference>
<dbReference type="GO" id="GO:0005829">
    <property type="term" value="C:cytosol"/>
    <property type="evidence" value="ECO:0007669"/>
    <property type="project" value="TreeGrafter"/>
</dbReference>
<dbReference type="SMART" id="SM00957">
    <property type="entry name" value="SecA_DEAD"/>
    <property type="match status" value="1"/>
</dbReference>
<protein>
    <submittedName>
        <fullName evidence="4">Protein containing SecA DEAD-like domain protein</fullName>
    </submittedName>
</protein>